<feature type="compositionally biased region" description="Basic and acidic residues" evidence="1">
    <location>
        <begin position="14"/>
        <end position="25"/>
    </location>
</feature>
<name>A0A0C3EU47_PILCF</name>
<dbReference type="InParanoid" id="A0A0C3EU47"/>
<keyword evidence="2" id="KW-0472">Membrane</keyword>
<feature type="region of interest" description="Disordered" evidence="1">
    <location>
        <begin position="267"/>
        <end position="288"/>
    </location>
</feature>
<evidence type="ECO:0000313" key="4">
    <source>
        <dbReference type="Proteomes" id="UP000054166"/>
    </source>
</evidence>
<sequence length="329" mass="36150">PQAGPLPSKQGEIGYRENLDGRDLERENDEGDSRSIIAPLPPRHPADRDETEVNTDVPLTPAIGASASQSTNAPQDSSSTHSKGKRRIIKFFIAKQQKIPSYGGIRLTTLLLSVIQIMFIGGTVAGWILAVDHINRKSNNSDDPNTQNGVNLQIGSGIIFIHVVFGVMLVGQSIFFERRLFRLRAERYAYLHPGETLPTARRPSNASMGITPWNRPPLPTYAASLTQSGHGTGDVEDNIIAVPPPPAYGQTRNSRLLLTGYLRNSLRAQRPVSEHSQTSQRDNDRPVSYASHDEQWMEMQDVERARVLEEALSTLEAGTTPTASSAVTR</sequence>
<dbReference type="STRING" id="765440.A0A0C3EU47"/>
<dbReference type="AlphaFoldDB" id="A0A0C3EU47"/>
<gene>
    <name evidence="3" type="ORF">PILCRDRAFT_17156</name>
</gene>
<keyword evidence="4" id="KW-1185">Reference proteome</keyword>
<evidence type="ECO:0000256" key="2">
    <source>
        <dbReference type="SAM" id="Phobius"/>
    </source>
</evidence>
<keyword evidence="2" id="KW-1133">Transmembrane helix</keyword>
<dbReference type="HOGENOM" id="CLU_062080_0_0_1"/>
<accession>A0A0C3EU47</accession>
<proteinExistence type="predicted"/>
<dbReference type="EMBL" id="KN833351">
    <property type="protein sequence ID" value="KIM71346.1"/>
    <property type="molecule type" value="Genomic_DNA"/>
</dbReference>
<feature type="transmembrane region" description="Helical" evidence="2">
    <location>
        <begin position="107"/>
        <end position="130"/>
    </location>
</feature>
<keyword evidence="2" id="KW-0812">Transmembrane</keyword>
<dbReference type="OrthoDB" id="2596855at2759"/>
<reference evidence="4" key="2">
    <citation type="submission" date="2015-01" db="EMBL/GenBank/DDBJ databases">
        <title>Evolutionary Origins and Diversification of the Mycorrhizal Mutualists.</title>
        <authorList>
            <consortium name="DOE Joint Genome Institute"/>
            <consortium name="Mycorrhizal Genomics Consortium"/>
            <person name="Kohler A."/>
            <person name="Kuo A."/>
            <person name="Nagy L.G."/>
            <person name="Floudas D."/>
            <person name="Copeland A."/>
            <person name="Barry K.W."/>
            <person name="Cichocki N."/>
            <person name="Veneault-Fourrey C."/>
            <person name="LaButti K."/>
            <person name="Lindquist E.A."/>
            <person name="Lipzen A."/>
            <person name="Lundell T."/>
            <person name="Morin E."/>
            <person name="Murat C."/>
            <person name="Riley R."/>
            <person name="Ohm R."/>
            <person name="Sun H."/>
            <person name="Tunlid A."/>
            <person name="Henrissat B."/>
            <person name="Grigoriev I.V."/>
            <person name="Hibbett D.S."/>
            <person name="Martin F."/>
        </authorList>
    </citation>
    <scope>NUCLEOTIDE SEQUENCE [LARGE SCALE GENOMIC DNA]</scope>
    <source>
        <strain evidence="4">F 1598</strain>
    </source>
</reference>
<reference evidence="3 4" key="1">
    <citation type="submission" date="2014-04" db="EMBL/GenBank/DDBJ databases">
        <authorList>
            <consortium name="DOE Joint Genome Institute"/>
            <person name="Kuo A."/>
            <person name="Tarkka M."/>
            <person name="Buscot F."/>
            <person name="Kohler A."/>
            <person name="Nagy L.G."/>
            <person name="Floudas D."/>
            <person name="Copeland A."/>
            <person name="Barry K.W."/>
            <person name="Cichocki N."/>
            <person name="Veneault-Fourrey C."/>
            <person name="LaButti K."/>
            <person name="Lindquist E.A."/>
            <person name="Lipzen A."/>
            <person name="Lundell T."/>
            <person name="Morin E."/>
            <person name="Murat C."/>
            <person name="Sun H."/>
            <person name="Tunlid A."/>
            <person name="Henrissat B."/>
            <person name="Grigoriev I.V."/>
            <person name="Hibbett D.S."/>
            <person name="Martin F."/>
            <person name="Nordberg H.P."/>
            <person name="Cantor M.N."/>
            <person name="Hua S.X."/>
        </authorList>
    </citation>
    <scope>NUCLEOTIDE SEQUENCE [LARGE SCALE GENOMIC DNA]</scope>
    <source>
        <strain evidence="3 4">F 1598</strain>
    </source>
</reference>
<feature type="region of interest" description="Disordered" evidence="1">
    <location>
        <begin position="1"/>
        <end position="83"/>
    </location>
</feature>
<evidence type="ECO:0000256" key="1">
    <source>
        <dbReference type="SAM" id="MobiDB-lite"/>
    </source>
</evidence>
<feature type="compositionally biased region" description="Polar residues" evidence="1">
    <location>
        <begin position="66"/>
        <end position="81"/>
    </location>
</feature>
<organism evidence="3 4">
    <name type="scientific">Piloderma croceum (strain F 1598)</name>
    <dbReference type="NCBI Taxonomy" id="765440"/>
    <lineage>
        <taxon>Eukaryota</taxon>
        <taxon>Fungi</taxon>
        <taxon>Dikarya</taxon>
        <taxon>Basidiomycota</taxon>
        <taxon>Agaricomycotina</taxon>
        <taxon>Agaricomycetes</taxon>
        <taxon>Agaricomycetidae</taxon>
        <taxon>Atheliales</taxon>
        <taxon>Atheliaceae</taxon>
        <taxon>Piloderma</taxon>
    </lineage>
</organism>
<evidence type="ECO:0000313" key="3">
    <source>
        <dbReference type="EMBL" id="KIM71346.1"/>
    </source>
</evidence>
<protein>
    <submittedName>
        <fullName evidence="3">Uncharacterized protein</fullName>
    </submittedName>
</protein>
<feature type="transmembrane region" description="Helical" evidence="2">
    <location>
        <begin position="150"/>
        <end position="176"/>
    </location>
</feature>
<dbReference type="Proteomes" id="UP000054166">
    <property type="component" value="Unassembled WGS sequence"/>
</dbReference>
<feature type="non-terminal residue" evidence="3">
    <location>
        <position position="1"/>
    </location>
</feature>